<evidence type="ECO:0008006" key="3">
    <source>
        <dbReference type="Google" id="ProtNLM"/>
    </source>
</evidence>
<evidence type="ECO:0000313" key="2">
    <source>
        <dbReference type="Proteomes" id="UP000003781"/>
    </source>
</evidence>
<sequence>MTFQLTEQKFYHRWNDKLKSISQSEYEYIDKFITAYIIHNFLYNLAVDLKEYGRGKDQYPVVGADRKKATEIPIKLLTAEKIVNTQGIRENVEKIRKTVRDGHFYIFRVPDPNDEKAKDEKVKDKEPINKEKIWLEKIENKNSSLEEYTQGFLDAIYQIRCNTFHGQKDLNSKQEIILKPATEIIIKINEMMYKELGGKEKEELGI</sequence>
<dbReference type="EMBL" id="AAXW01000003">
    <property type="protein sequence ID" value="EAZ93137.1"/>
    <property type="molecule type" value="Genomic_DNA"/>
</dbReference>
<protein>
    <recommendedName>
        <fullName evidence="3">Apea-like HEPN domain-containing protein</fullName>
    </recommendedName>
</protein>
<name>A3IKE8_9CHRO</name>
<dbReference type="RefSeq" id="WP_008273808.1">
    <property type="nucleotide sequence ID" value="NZ_AAXW01000003.1"/>
</dbReference>
<proteinExistence type="predicted"/>
<dbReference type="AlphaFoldDB" id="A3IKE8"/>
<dbReference type="Proteomes" id="UP000003781">
    <property type="component" value="Unassembled WGS sequence"/>
</dbReference>
<comment type="caution">
    <text evidence="1">The sequence shown here is derived from an EMBL/GenBank/DDBJ whole genome shotgun (WGS) entry which is preliminary data.</text>
</comment>
<reference evidence="1 2" key="1">
    <citation type="submission" date="2007-03" db="EMBL/GenBank/DDBJ databases">
        <authorList>
            <person name="Stal L."/>
            <person name="Ferriera S."/>
            <person name="Johnson J."/>
            <person name="Kravitz S."/>
            <person name="Beeson K."/>
            <person name="Sutton G."/>
            <person name="Rogers Y.-H."/>
            <person name="Friedman R."/>
            <person name="Frazier M."/>
            <person name="Venter J.C."/>
        </authorList>
    </citation>
    <scope>NUCLEOTIDE SEQUENCE [LARGE SCALE GENOMIC DNA]</scope>
    <source>
        <strain evidence="1 2">CCY0110</strain>
    </source>
</reference>
<accession>A3IKE8</accession>
<keyword evidence="2" id="KW-1185">Reference proteome</keyword>
<dbReference type="OrthoDB" id="7061057at2"/>
<gene>
    <name evidence="1" type="ORF">CY0110_03674</name>
</gene>
<evidence type="ECO:0000313" key="1">
    <source>
        <dbReference type="EMBL" id="EAZ93137.1"/>
    </source>
</evidence>
<organism evidence="1 2">
    <name type="scientific">Crocosphaera chwakensis CCY0110</name>
    <dbReference type="NCBI Taxonomy" id="391612"/>
    <lineage>
        <taxon>Bacteria</taxon>
        <taxon>Bacillati</taxon>
        <taxon>Cyanobacteriota</taxon>
        <taxon>Cyanophyceae</taxon>
        <taxon>Oscillatoriophycideae</taxon>
        <taxon>Chroococcales</taxon>
        <taxon>Aphanothecaceae</taxon>
        <taxon>Crocosphaera</taxon>
        <taxon>Crocosphaera chwakensis</taxon>
    </lineage>
</organism>